<proteinExistence type="predicted"/>
<keyword evidence="3" id="KW-1185">Reference proteome</keyword>
<dbReference type="InParanoid" id="W3XCZ0"/>
<dbReference type="KEGG" id="pfy:PFICI_05755"/>
<accession>W3XCZ0</accession>
<dbReference type="RefSeq" id="XP_007832527.1">
    <property type="nucleotide sequence ID" value="XM_007834336.1"/>
</dbReference>
<dbReference type="GeneID" id="19270768"/>
<reference evidence="3" key="1">
    <citation type="journal article" date="2015" name="BMC Genomics">
        <title>Genomic and transcriptomic analysis of the endophytic fungus Pestalotiopsis fici reveals its lifestyle and high potential for synthesis of natural products.</title>
        <authorList>
            <person name="Wang X."/>
            <person name="Zhang X."/>
            <person name="Liu L."/>
            <person name="Xiang M."/>
            <person name="Wang W."/>
            <person name="Sun X."/>
            <person name="Che Y."/>
            <person name="Guo L."/>
            <person name="Liu G."/>
            <person name="Guo L."/>
            <person name="Wang C."/>
            <person name="Yin W.B."/>
            <person name="Stadler M."/>
            <person name="Zhang X."/>
            <person name="Liu X."/>
        </authorList>
    </citation>
    <scope>NUCLEOTIDE SEQUENCE [LARGE SCALE GENOMIC DNA]</scope>
    <source>
        <strain evidence="3">W106-1 / CGMCC3.15140</strain>
    </source>
</reference>
<protein>
    <recommendedName>
        <fullName evidence="1">Heterokaryon incompatibility domain-containing protein</fullName>
    </recommendedName>
</protein>
<dbReference type="OMA" id="KRILHWT"/>
<dbReference type="eggNOG" id="ENOG502S8TM">
    <property type="taxonomic scope" value="Eukaryota"/>
</dbReference>
<dbReference type="EMBL" id="KI912111">
    <property type="protein sequence ID" value="ETS83879.1"/>
    <property type="molecule type" value="Genomic_DNA"/>
</dbReference>
<feature type="domain" description="Heterokaryon incompatibility" evidence="1">
    <location>
        <begin position="2"/>
        <end position="106"/>
    </location>
</feature>
<dbReference type="InterPro" id="IPR010730">
    <property type="entry name" value="HET"/>
</dbReference>
<evidence type="ECO:0000313" key="3">
    <source>
        <dbReference type="Proteomes" id="UP000030651"/>
    </source>
</evidence>
<dbReference type="PANTHER" id="PTHR33112:SF10">
    <property type="entry name" value="TOL"/>
    <property type="match status" value="1"/>
</dbReference>
<dbReference type="AlphaFoldDB" id="W3XCZ0"/>
<dbReference type="Pfam" id="PF06985">
    <property type="entry name" value="HET"/>
    <property type="match status" value="1"/>
</dbReference>
<name>W3XCZ0_PESFW</name>
<organism evidence="2 3">
    <name type="scientific">Pestalotiopsis fici (strain W106-1 / CGMCC3.15140)</name>
    <dbReference type="NCBI Taxonomy" id="1229662"/>
    <lineage>
        <taxon>Eukaryota</taxon>
        <taxon>Fungi</taxon>
        <taxon>Dikarya</taxon>
        <taxon>Ascomycota</taxon>
        <taxon>Pezizomycotina</taxon>
        <taxon>Sordariomycetes</taxon>
        <taxon>Xylariomycetidae</taxon>
        <taxon>Amphisphaeriales</taxon>
        <taxon>Sporocadaceae</taxon>
        <taxon>Pestalotiopsis</taxon>
    </lineage>
</organism>
<evidence type="ECO:0000259" key="1">
    <source>
        <dbReference type="Pfam" id="PF06985"/>
    </source>
</evidence>
<dbReference type="HOGENOM" id="CLU_002639_5_6_1"/>
<dbReference type="OrthoDB" id="5362512at2759"/>
<dbReference type="STRING" id="1229662.W3XCZ0"/>
<sequence>MVTQSLRFQYIWIDSICIIQDDEEDWEVQSSLMGSIYSHAACNIAATWASDGSKGCFGNGDLAAKSPTFLTLRGSLGGSYQVWNNKSYEADVIHAPLNKRGWVIQERYLARQQLSFARRQVYWECRELMASEQFPAGLPESISKHQACLEFENEFEARKAWNHIVELYSNCQLTKKSDKLVAISGLAQALQESIHDDYICGLWRKDLHHQLLWVSEGDNGQVTTTYGQIAPTWSWANIDGPVLFLKDHLLAKSIESMPWMEVLGIPAGPTNRLSLRGIAVRSHIQISDDRNILSHEFRHILDRSIRKSITKVFNLHLSEYNRLYSAPDVVLDSYNDLQRNRDFDLIFFMICRDRGVDQGLVLRKLPPITDGRMQYVRIGVFWTDPAFMDPYWKHVTDRLGLPEPDIYGMDRPLDLGDPRLADLVHTVHIV</sequence>
<gene>
    <name evidence="2" type="ORF">PFICI_05755</name>
</gene>
<evidence type="ECO:0000313" key="2">
    <source>
        <dbReference type="EMBL" id="ETS83879.1"/>
    </source>
</evidence>
<dbReference type="PANTHER" id="PTHR33112">
    <property type="entry name" value="DOMAIN PROTEIN, PUTATIVE-RELATED"/>
    <property type="match status" value="1"/>
</dbReference>
<dbReference type="Proteomes" id="UP000030651">
    <property type="component" value="Unassembled WGS sequence"/>
</dbReference>